<organism evidence="4 5">
    <name type="scientific">Synoicihabitans lomoniglobus</name>
    <dbReference type="NCBI Taxonomy" id="2909285"/>
    <lineage>
        <taxon>Bacteria</taxon>
        <taxon>Pseudomonadati</taxon>
        <taxon>Verrucomicrobiota</taxon>
        <taxon>Opitutia</taxon>
        <taxon>Opitutales</taxon>
        <taxon>Opitutaceae</taxon>
        <taxon>Synoicihabitans</taxon>
    </lineage>
</organism>
<accession>A0AAF0CGG3</accession>
<dbReference type="Gene3D" id="3.30.1490.100">
    <property type="entry name" value="DNA polymerase, Y-family, little finger domain"/>
    <property type="match status" value="1"/>
</dbReference>
<dbReference type="AlphaFoldDB" id="A0AAF0CGG3"/>
<dbReference type="InterPro" id="IPR043128">
    <property type="entry name" value="Rev_trsase/Diguanyl_cyclase"/>
</dbReference>
<dbReference type="Gene3D" id="3.40.1170.60">
    <property type="match status" value="1"/>
</dbReference>
<evidence type="ECO:0000259" key="3">
    <source>
        <dbReference type="PROSITE" id="PS50173"/>
    </source>
</evidence>
<dbReference type="InterPro" id="IPR050356">
    <property type="entry name" value="SulA_CellDiv_inhibitor"/>
</dbReference>
<dbReference type="PANTHER" id="PTHR35369:SF2">
    <property type="entry name" value="BLR3025 PROTEIN"/>
    <property type="match status" value="1"/>
</dbReference>
<dbReference type="InterPro" id="IPR036775">
    <property type="entry name" value="DNA_pol_Y-fam_lit_finger_sf"/>
</dbReference>
<dbReference type="Gene3D" id="3.30.70.270">
    <property type="match status" value="1"/>
</dbReference>
<dbReference type="KEGG" id="slom:PXH66_14645"/>
<dbReference type="InterPro" id="IPR017961">
    <property type="entry name" value="DNA_pol_Y-fam_little_finger"/>
</dbReference>
<dbReference type="InterPro" id="IPR043502">
    <property type="entry name" value="DNA/RNA_pol_sf"/>
</dbReference>
<keyword evidence="5" id="KW-1185">Reference proteome</keyword>
<dbReference type="RefSeq" id="WP_330929780.1">
    <property type="nucleotide sequence ID" value="NZ_CP119075.1"/>
</dbReference>
<dbReference type="EMBL" id="CP119075">
    <property type="protein sequence ID" value="WED63572.1"/>
    <property type="molecule type" value="Genomic_DNA"/>
</dbReference>
<proteinExistence type="inferred from homology"/>
<evidence type="ECO:0000256" key="1">
    <source>
        <dbReference type="ARBA" id="ARBA00010945"/>
    </source>
</evidence>
<dbReference type="InterPro" id="IPR001126">
    <property type="entry name" value="UmuC"/>
</dbReference>
<feature type="domain" description="UmuC" evidence="3">
    <location>
        <begin position="2"/>
        <end position="190"/>
    </location>
</feature>
<dbReference type="SUPFAM" id="SSF56672">
    <property type="entry name" value="DNA/RNA polymerases"/>
    <property type="match status" value="1"/>
</dbReference>
<sequence length="491" mass="52894">MFAVLHLPDFALQALLRTSPDLAARPVALLDGERKRALVTALTPAARAAGVESGLTAPAALARCADLLLRQRQPTAEAEARAALLGTAASLSPLVEDTALGVATADVTALPAGQRQPRLHAALARLGGLGFTATAGLAPTPLLAFYAASLDQTEPVRVVTNPTAFLAPLPLAVAEPTAEQNDILQLWGVRTLGALTQLSKADVAQRLGPTGLALWERAAGQATRPIQPLPPPQTFAAELELEDPIETLEPLLFLLRRFVDRLAHDLQAVALVAAELDLTLTLDNEQTHQRTIRLPEPTADPDLLLRTLQSHLDTVQTDSAVVAARLFLHPTRALHRQHGLFDSSLRDPNGFAETLARTAALLGSDRVGTPQPQDTHRPDVTTLVAPAALVEPTTAAPALPAHGLPLRRFRPPLPARVELQSRHRVPAYLWTENITGPITAHHGPWRASGDWWQADHAWARQEWDIALGEPHPGLYRLTETPTGWYLDGEYD</sequence>
<keyword evidence="2" id="KW-0227">DNA damage</keyword>
<protein>
    <submittedName>
        <fullName evidence="4">DNA polymerase Y family protein</fullName>
    </submittedName>
</protein>
<dbReference type="GO" id="GO:0003684">
    <property type="term" value="F:damaged DNA binding"/>
    <property type="evidence" value="ECO:0007669"/>
    <property type="project" value="InterPro"/>
</dbReference>
<dbReference type="Pfam" id="PF00817">
    <property type="entry name" value="IMS"/>
    <property type="match status" value="1"/>
</dbReference>
<dbReference type="Proteomes" id="UP001218638">
    <property type="component" value="Chromosome"/>
</dbReference>
<dbReference type="GO" id="GO:0006281">
    <property type="term" value="P:DNA repair"/>
    <property type="evidence" value="ECO:0007669"/>
    <property type="project" value="InterPro"/>
</dbReference>
<dbReference type="PROSITE" id="PS50173">
    <property type="entry name" value="UMUC"/>
    <property type="match status" value="1"/>
</dbReference>
<evidence type="ECO:0000313" key="5">
    <source>
        <dbReference type="Proteomes" id="UP001218638"/>
    </source>
</evidence>
<comment type="similarity">
    <text evidence="1">Belongs to the DNA polymerase type-Y family.</text>
</comment>
<dbReference type="PANTHER" id="PTHR35369">
    <property type="entry name" value="BLR3025 PROTEIN-RELATED"/>
    <property type="match status" value="1"/>
</dbReference>
<gene>
    <name evidence="4" type="ORF">PXH66_14645</name>
</gene>
<evidence type="ECO:0000256" key="2">
    <source>
        <dbReference type="ARBA" id="ARBA00022763"/>
    </source>
</evidence>
<evidence type="ECO:0000313" key="4">
    <source>
        <dbReference type="EMBL" id="WED63572.1"/>
    </source>
</evidence>
<dbReference type="Pfam" id="PF11799">
    <property type="entry name" value="IMS_C"/>
    <property type="match status" value="1"/>
</dbReference>
<reference evidence="4" key="1">
    <citation type="submission" date="2023-03" db="EMBL/GenBank/DDBJ databases">
        <title>Lomoglobus Profundus gen. nov., sp. nov., a novel member of the phylum Verrucomicrobia, isolated from deep-marine sediment of South China Sea.</title>
        <authorList>
            <person name="Ahmad T."/>
            <person name="Ishaq S.E."/>
            <person name="Wang F."/>
        </authorList>
    </citation>
    <scope>NUCLEOTIDE SEQUENCE</scope>
    <source>
        <strain evidence="4">LMO-M01</strain>
    </source>
</reference>
<name>A0AAF0CGG3_9BACT</name>
<dbReference type="CDD" id="cd03468">
    <property type="entry name" value="PolY_like"/>
    <property type="match status" value="1"/>
</dbReference>